<reference evidence="8 9" key="1">
    <citation type="submission" date="2024-04" db="EMBL/GenBank/DDBJ databases">
        <title>Tritrichomonas musculus Genome.</title>
        <authorList>
            <person name="Alves-Ferreira E."/>
            <person name="Grigg M."/>
            <person name="Lorenzi H."/>
            <person name="Galac M."/>
        </authorList>
    </citation>
    <scope>NUCLEOTIDE SEQUENCE [LARGE SCALE GENOMIC DNA]</scope>
    <source>
        <strain evidence="8 9">EAF2021</strain>
    </source>
</reference>
<evidence type="ECO:0000259" key="7">
    <source>
        <dbReference type="PROSITE" id="PS50237"/>
    </source>
</evidence>
<dbReference type="InterPro" id="IPR000569">
    <property type="entry name" value="HECT_dom"/>
</dbReference>
<dbReference type="InterPro" id="IPR050409">
    <property type="entry name" value="E3_ubiq-protein_ligase"/>
</dbReference>
<evidence type="ECO:0000313" key="9">
    <source>
        <dbReference type="Proteomes" id="UP001470230"/>
    </source>
</evidence>
<evidence type="ECO:0000256" key="1">
    <source>
        <dbReference type="ARBA" id="ARBA00000885"/>
    </source>
</evidence>
<keyword evidence="5 6" id="KW-0833">Ubl conjugation pathway</keyword>
<keyword evidence="9" id="KW-1185">Reference proteome</keyword>
<evidence type="ECO:0000256" key="6">
    <source>
        <dbReference type="PROSITE-ProRule" id="PRU00104"/>
    </source>
</evidence>
<feature type="domain" description="HECT" evidence="7">
    <location>
        <begin position="1"/>
        <end position="90"/>
    </location>
</feature>
<dbReference type="PROSITE" id="PS50237">
    <property type="entry name" value="HECT"/>
    <property type="match status" value="1"/>
</dbReference>
<dbReference type="InterPro" id="IPR035983">
    <property type="entry name" value="Hect_E3_ubiquitin_ligase"/>
</dbReference>
<evidence type="ECO:0000256" key="5">
    <source>
        <dbReference type="ARBA" id="ARBA00022786"/>
    </source>
</evidence>
<sequence>MFFNVISRWTNEDLAKLLRFETGCSQVPVNGFCEYKKRNKPITIAAGGDKNHLCVAHTCFNILDLPEYENEEELNKKLKMSIQESQFGIK</sequence>
<dbReference type="EC" id="2.3.2.26" evidence="3"/>
<accession>A0ABR2J220</accession>
<evidence type="ECO:0000256" key="2">
    <source>
        <dbReference type="ARBA" id="ARBA00004906"/>
    </source>
</evidence>
<evidence type="ECO:0000256" key="3">
    <source>
        <dbReference type="ARBA" id="ARBA00012485"/>
    </source>
</evidence>
<dbReference type="PANTHER" id="PTHR11254:SF67">
    <property type="entry name" value="E3 UBIQUITIN-PROTEIN LIGASE HUWE1"/>
    <property type="match status" value="1"/>
</dbReference>
<comment type="caution">
    <text evidence="8">The sequence shown here is derived from an EMBL/GenBank/DDBJ whole genome shotgun (WGS) entry which is preliminary data.</text>
</comment>
<keyword evidence="4" id="KW-0808">Transferase</keyword>
<dbReference type="SUPFAM" id="SSF56204">
    <property type="entry name" value="Hect, E3 ligase catalytic domain"/>
    <property type="match status" value="1"/>
</dbReference>
<evidence type="ECO:0000256" key="4">
    <source>
        <dbReference type="ARBA" id="ARBA00022679"/>
    </source>
</evidence>
<dbReference type="Pfam" id="PF00632">
    <property type="entry name" value="HECT"/>
    <property type="match status" value="1"/>
</dbReference>
<proteinExistence type="predicted"/>
<organism evidence="8 9">
    <name type="scientific">Tritrichomonas musculus</name>
    <dbReference type="NCBI Taxonomy" id="1915356"/>
    <lineage>
        <taxon>Eukaryota</taxon>
        <taxon>Metamonada</taxon>
        <taxon>Parabasalia</taxon>
        <taxon>Tritrichomonadida</taxon>
        <taxon>Tritrichomonadidae</taxon>
        <taxon>Tritrichomonas</taxon>
    </lineage>
</organism>
<comment type="pathway">
    <text evidence="2">Protein modification; protein ubiquitination.</text>
</comment>
<dbReference type="EMBL" id="JAPFFF010000013">
    <property type="protein sequence ID" value="KAK8871604.1"/>
    <property type="molecule type" value="Genomic_DNA"/>
</dbReference>
<name>A0ABR2J220_9EUKA</name>
<gene>
    <name evidence="8" type="ORF">M9Y10_007339</name>
</gene>
<evidence type="ECO:0000313" key="8">
    <source>
        <dbReference type="EMBL" id="KAK8871604.1"/>
    </source>
</evidence>
<dbReference type="Gene3D" id="3.30.2410.10">
    <property type="entry name" value="Hect, E3 ligase catalytic domain"/>
    <property type="match status" value="1"/>
</dbReference>
<protein>
    <recommendedName>
        <fullName evidence="3">HECT-type E3 ubiquitin transferase</fullName>
        <ecNumber evidence="3">2.3.2.26</ecNumber>
    </recommendedName>
</protein>
<feature type="active site" description="Glycyl thioester intermediate" evidence="6">
    <location>
        <position position="59"/>
    </location>
</feature>
<dbReference type="PANTHER" id="PTHR11254">
    <property type="entry name" value="HECT DOMAIN UBIQUITIN-PROTEIN LIGASE"/>
    <property type="match status" value="1"/>
</dbReference>
<comment type="catalytic activity">
    <reaction evidence="1">
        <text>S-ubiquitinyl-[E2 ubiquitin-conjugating enzyme]-L-cysteine + [acceptor protein]-L-lysine = [E2 ubiquitin-conjugating enzyme]-L-cysteine + N(6)-ubiquitinyl-[acceptor protein]-L-lysine.</text>
        <dbReference type="EC" id="2.3.2.26"/>
    </reaction>
</comment>
<dbReference type="Proteomes" id="UP001470230">
    <property type="component" value="Unassembled WGS sequence"/>
</dbReference>